<dbReference type="STRING" id="754436.JCM19237_3736"/>
<gene>
    <name evidence="2" type="ORF">JCM19237_3736</name>
</gene>
<keyword evidence="2" id="KW-0808">Transferase</keyword>
<evidence type="ECO:0000313" key="2">
    <source>
        <dbReference type="EMBL" id="GAL08374.1"/>
    </source>
</evidence>
<name>A0A090R2P2_9GAMM</name>
<dbReference type="EMBL" id="BBMN01000025">
    <property type="protein sequence ID" value="GAL08374.1"/>
    <property type="molecule type" value="Genomic_DNA"/>
</dbReference>
<comment type="caution">
    <text evidence="2">The sequence shown here is derived from an EMBL/GenBank/DDBJ whole genome shotgun (WGS) entry which is preliminary data.</text>
</comment>
<dbReference type="InterPro" id="IPR029064">
    <property type="entry name" value="Ribosomal_eL30-like_sf"/>
</dbReference>
<feature type="domain" description="RNA 2-O ribose methyltransferase substrate binding" evidence="1">
    <location>
        <begin position="1"/>
        <end position="77"/>
    </location>
</feature>
<dbReference type="AlphaFoldDB" id="A0A090R2P2"/>
<evidence type="ECO:0000313" key="3">
    <source>
        <dbReference type="Proteomes" id="UP000029227"/>
    </source>
</evidence>
<protein>
    <submittedName>
        <fullName evidence="2">23S rRNA (Guanosine-2'-O-)-methyltransferase RlmB</fullName>
    </submittedName>
</protein>
<accession>A0A090R2P2</accession>
<reference evidence="2 3" key="1">
    <citation type="journal article" date="2014" name="Genome Announc.">
        <title>Draft Genome Sequences of Two Vibrionaceae Species, Vibrio ponticus C121 and Photobacterium aphoticum C119, Isolated as Coral Reef Microbiota.</title>
        <authorList>
            <person name="Al-saari N."/>
            <person name="Meirelles P.M."/>
            <person name="Mino S."/>
            <person name="Suda W."/>
            <person name="Oshima K."/>
            <person name="Hattori M."/>
            <person name="Ohkuma M."/>
            <person name="Thompson F.L."/>
            <person name="Gomez-Gil B."/>
            <person name="Sawabe T."/>
            <person name="Sawabe T."/>
        </authorList>
    </citation>
    <scope>NUCLEOTIDE SEQUENCE [LARGE SCALE GENOMIC DNA]</scope>
    <source>
        <strain evidence="2 3">JCM 19237</strain>
    </source>
</reference>
<dbReference type="SMART" id="SM00967">
    <property type="entry name" value="SpoU_sub_bind"/>
    <property type="match status" value="1"/>
</dbReference>
<sequence>MIFGIHAVNAVLASDPSRFIEVFVLKDRQDERLLPVINELQMLGITMQQAGRKALDDKVKGASHQGIVHVYVRVSSTMKTTWMTCWRAKKTHCCWC</sequence>
<proteinExistence type="predicted"/>
<keyword evidence="2" id="KW-0489">Methyltransferase</keyword>
<dbReference type="InterPro" id="IPR013123">
    <property type="entry name" value="SpoU_subst-bd"/>
</dbReference>
<organism evidence="2 3">
    <name type="scientific">Photobacterium aphoticum</name>
    <dbReference type="NCBI Taxonomy" id="754436"/>
    <lineage>
        <taxon>Bacteria</taxon>
        <taxon>Pseudomonadati</taxon>
        <taxon>Pseudomonadota</taxon>
        <taxon>Gammaproteobacteria</taxon>
        <taxon>Vibrionales</taxon>
        <taxon>Vibrionaceae</taxon>
        <taxon>Photobacterium</taxon>
    </lineage>
</organism>
<evidence type="ECO:0000259" key="1">
    <source>
        <dbReference type="SMART" id="SM00967"/>
    </source>
</evidence>
<dbReference type="eggNOG" id="COG0566">
    <property type="taxonomic scope" value="Bacteria"/>
</dbReference>
<dbReference type="GO" id="GO:0008168">
    <property type="term" value="F:methyltransferase activity"/>
    <property type="evidence" value="ECO:0007669"/>
    <property type="project" value="UniProtKB-KW"/>
</dbReference>
<dbReference type="GO" id="GO:0032259">
    <property type="term" value="P:methylation"/>
    <property type="evidence" value="ECO:0007669"/>
    <property type="project" value="UniProtKB-KW"/>
</dbReference>
<dbReference type="Pfam" id="PF08032">
    <property type="entry name" value="SpoU_sub_bind"/>
    <property type="match status" value="1"/>
</dbReference>
<dbReference type="SUPFAM" id="SSF55315">
    <property type="entry name" value="L30e-like"/>
    <property type="match status" value="1"/>
</dbReference>
<dbReference type="Gene3D" id="3.30.1330.30">
    <property type="match status" value="1"/>
</dbReference>
<dbReference type="Proteomes" id="UP000029227">
    <property type="component" value="Unassembled WGS sequence"/>
</dbReference>